<sequence length="105" mass="11064">MTFASWLDTVTLPTTRFLLDVFSKVIFAAESSELSLLYVLSYIAAAANETNSGTIARLTGITNAAQAKRVVGGTGLIASKLAEKIGYERIALNTSAQSITKTCSG</sequence>
<organism evidence="1 2">
    <name type="scientific">Zopfia rhizophila CBS 207.26</name>
    <dbReference type="NCBI Taxonomy" id="1314779"/>
    <lineage>
        <taxon>Eukaryota</taxon>
        <taxon>Fungi</taxon>
        <taxon>Dikarya</taxon>
        <taxon>Ascomycota</taxon>
        <taxon>Pezizomycotina</taxon>
        <taxon>Dothideomycetes</taxon>
        <taxon>Dothideomycetes incertae sedis</taxon>
        <taxon>Zopfiaceae</taxon>
        <taxon>Zopfia</taxon>
    </lineage>
</organism>
<gene>
    <name evidence="1" type="ORF">K469DRAFT_693386</name>
</gene>
<accession>A0A6A6DPT0</accession>
<dbReference type="Gene3D" id="3.90.660.10">
    <property type="match status" value="1"/>
</dbReference>
<dbReference type="Gene3D" id="1.10.405.10">
    <property type="entry name" value="Guanine Nucleotide Dissociation Inhibitor, domain 1"/>
    <property type="match status" value="1"/>
</dbReference>
<dbReference type="AlphaFoldDB" id="A0A6A6DPT0"/>
<dbReference type="OrthoDB" id="5046242at2759"/>
<proteinExistence type="predicted"/>
<dbReference type="Gene3D" id="3.50.50.60">
    <property type="entry name" value="FAD/NAD(P)-binding domain"/>
    <property type="match status" value="1"/>
</dbReference>
<keyword evidence="2" id="KW-1185">Reference proteome</keyword>
<evidence type="ECO:0000313" key="2">
    <source>
        <dbReference type="Proteomes" id="UP000800200"/>
    </source>
</evidence>
<name>A0A6A6DPT0_9PEZI</name>
<dbReference type="InterPro" id="IPR036188">
    <property type="entry name" value="FAD/NAD-bd_sf"/>
</dbReference>
<protein>
    <submittedName>
        <fullName evidence="1">Uncharacterized protein</fullName>
    </submittedName>
</protein>
<evidence type="ECO:0000313" key="1">
    <source>
        <dbReference type="EMBL" id="KAF2180229.1"/>
    </source>
</evidence>
<dbReference type="Proteomes" id="UP000800200">
    <property type="component" value="Unassembled WGS sequence"/>
</dbReference>
<dbReference type="EMBL" id="ML994659">
    <property type="protein sequence ID" value="KAF2180229.1"/>
    <property type="molecule type" value="Genomic_DNA"/>
</dbReference>
<reference evidence="1" key="1">
    <citation type="journal article" date="2020" name="Stud. Mycol.">
        <title>101 Dothideomycetes genomes: a test case for predicting lifestyles and emergence of pathogens.</title>
        <authorList>
            <person name="Haridas S."/>
            <person name="Albert R."/>
            <person name="Binder M."/>
            <person name="Bloem J."/>
            <person name="Labutti K."/>
            <person name="Salamov A."/>
            <person name="Andreopoulos B."/>
            <person name="Baker S."/>
            <person name="Barry K."/>
            <person name="Bills G."/>
            <person name="Bluhm B."/>
            <person name="Cannon C."/>
            <person name="Castanera R."/>
            <person name="Culley D."/>
            <person name="Daum C."/>
            <person name="Ezra D."/>
            <person name="Gonzalez J."/>
            <person name="Henrissat B."/>
            <person name="Kuo A."/>
            <person name="Liang C."/>
            <person name="Lipzen A."/>
            <person name="Lutzoni F."/>
            <person name="Magnuson J."/>
            <person name="Mondo S."/>
            <person name="Nolan M."/>
            <person name="Ohm R."/>
            <person name="Pangilinan J."/>
            <person name="Park H.-J."/>
            <person name="Ramirez L."/>
            <person name="Alfaro M."/>
            <person name="Sun H."/>
            <person name="Tritt A."/>
            <person name="Yoshinaga Y."/>
            <person name="Zwiers L.-H."/>
            <person name="Turgeon B."/>
            <person name="Goodwin S."/>
            <person name="Spatafora J."/>
            <person name="Crous P."/>
            <person name="Grigoriev I."/>
        </authorList>
    </citation>
    <scope>NUCLEOTIDE SEQUENCE</scope>
    <source>
        <strain evidence="1">CBS 207.26</strain>
    </source>
</reference>